<evidence type="ECO:0000256" key="1">
    <source>
        <dbReference type="SAM" id="MobiDB-lite"/>
    </source>
</evidence>
<dbReference type="EMBL" id="JAINUF010000006">
    <property type="protein sequence ID" value="KAJ8356290.1"/>
    <property type="molecule type" value="Genomic_DNA"/>
</dbReference>
<dbReference type="InterPro" id="IPR044822">
    <property type="entry name" value="Myb_DNA-bind_4"/>
</dbReference>
<keyword evidence="4" id="KW-1185">Reference proteome</keyword>
<dbReference type="OrthoDB" id="8961529at2759"/>
<sequence length="214" mass="23698">MVLSNTNTNIIRMTAPRVVTTDTDATTVASRWKWDDEMTKALILWRGSNQGLFTGHRNAATRGFETWVKEMELEGKVTVDFLKKKWENLKKKYKDCKNPPTGRSMEGGEATAANWKWYEAMDDMLGESHSINSLALGSSSGPDDTVLSYPSEERATTVTSPSTSHSESPSPSTSTASAPAPKKAKKTGTDRRRDENADPEPPKMSMKTSDWCKS</sequence>
<dbReference type="Proteomes" id="UP001152622">
    <property type="component" value="Chromosome 6"/>
</dbReference>
<accession>A0A9Q1IXD9</accession>
<feature type="compositionally biased region" description="Basic and acidic residues" evidence="1">
    <location>
        <begin position="187"/>
        <end position="196"/>
    </location>
</feature>
<evidence type="ECO:0000313" key="4">
    <source>
        <dbReference type="Proteomes" id="UP001152622"/>
    </source>
</evidence>
<comment type="caution">
    <text evidence="3">The sequence shown here is derived from an EMBL/GenBank/DDBJ whole genome shotgun (WGS) entry which is preliminary data.</text>
</comment>
<feature type="compositionally biased region" description="Low complexity" evidence="1">
    <location>
        <begin position="156"/>
        <end position="181"/>
    </location>
</feature>
<name>A0A9Q1IXD9_SYNKA</name>
<dbReference type="AlphaFoldDB" id="A0A9Q1IXD9"/>
<gene>
    <name evidence="3" type="ORF">SKAU_G00190840</name>
</gene>
<evidence type="ECO:0000313" key="3">
    <source>
        <dbReference type="EMBL" id="KAJ8356290.1"/>
    </source>
</evidence>
<dbReference type="Pfam" id="PF13837">
    <property type="entry name" value="Myb_DNA-bind_4"/>
    <property type="match status" value="1"/>
</dbReference>
<feature type="region of interest" description="Disordered" evidence="1">
    <location>
        <begin position="135"/>
        <end position="214"/>
    </location>
</feature>
<evidence type="ECO:0000259" key="2">
    <source>
        <dbReference type="Pfam" id="PF13837"/>
    </source>
</evidence>
<feature type="domain" description="Myb/SANT-like DNA-binding" evidence="2">
    <location>
        <begin position="31"/>
        <end position="124"/>
    </location>
</feature>
<organism evidence="3 4">
    <name type="scientific">Synaphobranchus kaupii</name>
    <name type="common">Kaup's arrowtooth eel</name>
    <dbReference type="NCBI Taxonomy" id="118154"/>
    <lineage>
        <taxon>Eukaryota</taxon>
        <taxon>Metazoa</taxon>
        <taxon>Chordata</taxon>
        <taxon>Craniata</taxon>
        <taxon>Vertebrata</taxon>
        <taxon>Euteleostomi</taxon>
        <taxon>Actinopterygii</taxon>
        <taxon>Neopterygii</taxon>
        <taxon>Teleostei</taxon>
        <taxon>Anguilliformes</taxon>
        <taxon>Synaphobranchidae</taxon>
        <taxon>Synaphobranchus</taxon>
    </lineage>
</organism>
<reference evidence="3" key="1">
    <citation type="journal article" date="2023" name="Science">
        <title>Genome structures resolve the early diversification of teleost fishes.</title>
        <authorList>
            <person name="Parey E."/>
            <person name="Louis A."/>
            <person name="Montfort J."/>
            <person name="Bouchez O."/>
            <person name="Roques C."/>
            <person name="Iampietro C."/>
            <person name="Lluch J."/>
            <person name="Castinel A."/>
            <person name="Donnadieu C."/>
            <person name="Desvignes T."/>
            <person name="Floi Bucao C."/>
            <person name="Jouanno E."/>
            <person name="Wen M."/>
            <person name="Mejri S."/>
            <person name="Dirks R."/>
            <person name="Jansen H."/>
            <person name="Henkel C."/>
            <person name="Chen W.J."/>
            <person name="Zahm M."/>
            <person name="Cabau C."/>
            <person name="Klopp C."/>
            <person name="Thompson A.W."/>
            <person name="Robinson-Rechavi M."/>
            <person name="Braasch I."/>
            <person name="Lecointre G."/>
            <person name="Bobe J."/>
            <person name="Postlethwait J.H."/>
            <person name="Berthelot C."/>
            <person name="Roest Crollius H."/>
            <person name="Guiguen Y."/>
        </authorList>
    </citation>
    <scope>NUCLEOTIDE SEQUENCE</scope>
    <source>
        <strain evidence="3">WJC10195</strain>
    </source>
</reference>
<proteinExistence type="predicted"/>
<protein>
    <recommendedName>
        <fullName evidence="2">Myb/SANT-like DNA-binding domain-containing protein</fullName>
    </recommendedName>
</protein>